<sequence>MIARSGPGVGLWRRCTQCVACSLCIGLPGCALIHHDSAPYAEISPEQINLADHIHLARDGWPAARWWTRYRDEQLEALIERALADAPTIVIARTRVARAKSDVELVRTGSSLQVTALALLDREHVSAHGFLGPFAQNEPALGLTGPWYTEGIVGLGASLNVDIWGKQRAQIAASLGVSNALLAETSAVELELSTDVAQLYYGIQTTYQLVDLLNESHEVAAFAAQAHEARAARGLEARTQLEEARAQQLAIERQIVSAQNQIRQFRESLRALAGAGPDGLPAIEPVALPRSQAALPATLSYELLARRPDLQALRWYVEASFDRIDAAKAAFYPSFDIKAFFGYNALHLSDLFTHTSQQINLIPGLYLPIFDGGRLNANLSGTRQGSNLLIEQYNQAVLNAVRDVAQTGSRLQALEAETGLQKQRIESLAFARDSVEAHYQRGLASRLAALEARQPVIAEQVALLTLNGQMLSQEIALTKALGGGYRADPPVEPKSR</sequence>
<gene>
    <name evidence="1" type="ORF">AB4Y32_30910</name>
</gene>
<dbReference type="EMBL" id="JBFRCH010000027">
    <property type="protein sequence ID" value="MEX3936148.1"/>
    <property type="molecule type" value="Genomic_DNA"/>
</dbReference>
<comment type="caution">
    <text evidence="1">The sequence shown here is derived from an EMBL/GenBank/DDBJ whole genome shotgun (WGS) entry which is preliminary data.</text>
</comment>
<dbReference type="Proteomes" id="UP001558850">
    <property type="component" value="Unassembled WGS sequence"/>
</dbReference>
<name>A0ACC6U8Z8_9BURK</name>
<evidence type="ECO:0000313" key="2">
    <source>
        <dbReference type="Proteomes" id="UP001558850"/>
    </source>
</evidence>
<evidence type="ECO:0000313" key="1">
    <source>
        <dbReference type="EMBL" id="MEX3936148.1"/>
    </source>
</evidence>
<keyword evidence="2" id="KW-1185">Reference proteome</keyword>
<reference evidence="1" key="1">
    <citation type="submission" date="2024-07" db="EMBL/GenBank/DDBJ databases">
        <title>A survey of Mimosa microsymbionts across Brazilian biomes reveals a high diversity of Paraburkholderia nodulating endemic species, but also that Cupriavidus is common as a symbiont of widespread species.</title>
        <authorList>
            <person name="Rouws L."/>
            <person name="Barauna A."/>
            <person name="Beukes C."/>
            <person name="Rouws J.R.C."/>
            <person name="De Faria S.M."/>
            <person name="Gross E."/>
            <person name="Bueno Dos Reis Junior F."/>
            <person name="Simon M.F."/>
            <person name="Maluk M."/>
            <person name="Odee D.W."/>
            <person name="Kenicer G."/>
            <person name="Young J.P.W."/>
            <person name="Reis V.M."/>
            <person name="Zilli J."/>
            <person name="James E.K."/>
        </authorList>
    </citation>
    <scope>NUCLEOTIDE SEQUENCE</scope>
    <source>
        <strain evidence="1">EG181B</strain>
    </source>
</reference>
<protein>
    <submittedName>
        <fullName evidence="1">MdtP family multidrug efflux transporter outer membrane subunit</fullName>
    </submittedName>
</protein>
<accession>A0ACC6U8Z8</accession>
<proteinExistence type="predicted"/>
<organism evidence="1 2">
    <name type="scientific">Paraburkholderia phymatum</name>
    <dbReference type="NCBI Taxonomy" id="148447"/>
    <lineage>
        <taxon>Bacteria</taxon>
        <taxon>Pseudomonadati</taxon>
        <taxon>Pseudomonadota</taxon>
        <taxon>Betaproteobacteria</taxon>
        <taxon>Burkholderiales</taxon>
        <taxon>Burkholderiaceae</taxon>
        <taxon>Paraburkholderia</taxon>
    </lineage>
</organism>